<comment type="similarity">
    <text evidence="2 8">Belongs to the organo anion transporter (TC 2.A.60) family.</text>
</comment>
<feature type="compositionally biased region" description="Basic and acidic residues" evidence="9">
    <location>
        <begin position="693"/>
        <end position="704"/>
    </location>
</feature>
<keyword evidence="4 8" id="KW-0812">Transmembrane</keyword>
<dbReference type="NCBIfam" id="TIGR00805">
    <property type="entry name" value="oat"/>
    <property type="match status" value="1"/>
</dbReference>
<dbReference type="PANTHER" id="PTHR11388:SF142">
    <property type="entry name" value="SOLUTE CARRIER ORGANIC ANION TRANSPORTER FAMILY MEMBER 5A1"/>
    <property type="match status" value="1"/>
</dbReference>
<feature type="region of interest" description="Disordered" evidence="9">
    <location>
        <begin position="737"/>
        <end position="766"/>
    </location>
</feature>
<feature type="transmembrane region" description="Helical" evidence="8">
    <location>
        <begin position="138"/>
        <end position="158"/>
    </location>
</feature>
<keyword evidence="3" id="KW-1003">Cell membrane</keyword>
<sequence length="766" mass="84080">MEREMSAKSGSYTLPNEDGKTMREWPQTSKTQLLSTDFNPAENGNDKYVNKGFEEDPPPLNCDVNNSINTSDRSCSNVDDFVAECGISSCKPQILQICANLSCFTATYSFAALLTQTLSVYLTTQITSIEKQFGFNSSQIGIILSGNDIGFLTTVLFVSHFARRTHIPRFLGASTFLFGLSGLVCCFIYFVNHEPRLVSEGMDGLSNHTTNINDIAVCNSTTDINDISSNCLSKNANKYASQTQKAFILFMVGMMIQGVAKSPRTSLITAFVDNNVKDKSKTALFMGIIVTMGIFGPSLAFLLGGVFSRLPVDLKDIGLTPKDPRWIGAWWLGFVVFGIGSLLFSIPIFFFPRNFRKQTIEYHDDKGLMCKVKAFPKSLCRLIRSPVYVLSLLAVCVLLFGISGSLTFTPKYIEHQFTTPAWKTNVILGIEKVLGASTGTLLGGIFTSKMKLSRQGCLKLKIVITFLSAGMEGLSFIFGCPRIKINNIPASNQHFIFPNATAKELCGMSCNCTEEYFPICGSDGENYFSPCTAGCSAVNNSIYSSCECIGHNGTALSGLCDTDCPYLYPYVGVDLLKSFTGTFSIVPGYLILLRSVLEEDKAIAIGLMSFATSFIGVGMSGPKGNWFAVGSLVYDPCRKCKQMSHWYVTHTEKSIVVVNFHGTLLSVRVLCGIILVVALIVAFFEEKSGKTWDTKESHHSETEPKLSPNTASSNTERNFLSVEGRLCQVPSVDVSQITDNSSENEETEKNINCRPSDVYQPKSTHF</sequence>
<evidence type="ECO:0000256" key="3">
    <source>
        <dbReference type="ARBA" id="ARBA00022475"/>
    </source>
</evidence>
<feature type="transmembrane region" description="Helical" evidence="8">
    <location>
        <begin position="602"/>
        <end position="621"/>
    </location>
</feature>
<feature type="compositionally biased region" description="Polar residues" evidence="9">
    <location>
        <begin position="26"/>
        <end position="38"/>
    </location>
</feature>
<evidence type="ECO:0000313" key="11">
    <source>
        <dbReference type="EMBL" id="CAI9719285.1"/>
    </source>
</evidence>
<dbReference type="GO" id="GO:0016323">
    <property type="term" value="C:basolateral plasma membrane"/>
    <property type="evidence" value="ECO:0007669"/>
    <property type="project" value="TreeGrafter"/>
</dbReference>
<accession>A0AA36F0Q5</accession>
<feature type="transmembrane region" description="Helical" evidence="8">
    <location>
        <begin position="283"/>
        <end position="307"/>
    </location>
</feature>
<feature type="transmembrane region" description="Helical" evidence="8">
    <location>
        <begin position="426"/>
        <end position="446"/>
    </location>
</feature>
<protein>
    <recommendedName>
        <fullName evidence="8">Solute carrier organic anion transporter family member</fullName>
    </recommendedName>
</protein>
<dbReference type="GO" id="GO:0006811">
    <property type="term" value="P:monoatomic ion transport"/>
    <property type="evidence" value="ECO:0007669"/>
    <property type="project" value="UniProtKB-KW"/>
</dbReference>
<dbReference type="SUPFAM" id="SSF103473">
    <property type="entry name" value="MFS general substrate transporter"/>
    <property type="match status" value="1"/>
</dbReference>
<feature type="transmembrane region" description="Helical" evidence="8">
    <location>
        <begin position="97"/>
        <end position="118"/>
    </location>
</feature>
<organism evidence="11 12">
    <name type="scientific">Octopus vulgaris</name>
    <name type="common">Common octopus</name>
    <dbReference type="NCBI Taxonomy" id="6645"/>
    <lineage>
        <taxon>Eukaryota</taxon>
        <taxon>Metazoa</taxon>
        <taxon>Spiralia</taxon>
        <taxon>Lophotrochozoa</taxon>
        <taxon>Mollusca</taxon>
        <taxon>Cephalopoda</taxon>
        <taxon>Coleoidea</taxon>
        <taxon>Octopodiformes</taxon>
        <taxon>Octopoda</taxon>
        <taxon>Incirrata</taxon>
        <taxon>Octopodidae</taxon>
        <taxon>Octopus</taxon>
    </lineage>
</organism>
<dbReference type="PROSITE" id="PS00282">
    <property type="entry name" value="KAZAL_1"/>
    <property type="match status" value="1"/>
</dbReference>
<dbReference type="Gene3D" id="3.30.60.30">
    <property type="match status" value="1"/>
</dbReference>
<dbReference type="Pfam" id="PF07648">
    <property type="entry name" value="Kazal_2"/>
    <property type="match status" value="1"/>
</dbReference>
<keyword evidence="6 8" id="KW-0472">Membrane</keyword>
<evidence type="ECO:0000256" key="8">
    <source>
        <dbReference type="RuleBase" id="RU362056"/>
    </source>
</evidence>
<dbReference type="Gene3D" id="1.20.1250.20">
    <property type="entry name" value="MFS general substrate transporter like domains"/>
    <property type="match status" value="1"/>
</dbReference>
<dbReference type="PANTHER" id="PTHR11388">
    <property type="entry name" value="ORGANIC ANION TRANSPORTER"/>
    <property type="match status" value="1"/>
</dbReference>
<evidence type="ECO:0000256" key="2">
    <source>
        <dbReference type="ARBA" id="ARBA00009657"/>
    </source>
</evidence>
<keyword evidence="5 8" id="KW-1133">Transmembrane helix</keyword>
<dbReference type="Pfam" id="PF03137">
    <property type="entry name" value="OATP"/>
    <property type="match status" value="1"/>
</dbReference>
<feature type="transmembrane region" description="Helical" evidence="8">
    <location>
        <begin position="387"/>
        <end position="406"/>
    </location>
</feature>
<dbReference type="InterPro" id="IPR004156">
    <property type="entry name" value="OATP"/>
</dbReference>
<feature type="transmembrane region" description="Helical" evidence="8">
    <location>
        <begin position="327"/>
        <end position="351"/>
    </location>
</feature>
<feature type="transmembrane region" description="Helical" evidence="8">
    <location>
        <begin position="170"/>
        <end position="191"/>
    </location>
</feature>
<dbReference type="PROSITE" id="PS51465">
    <property type="entry name" value="KAZAL_2"/>
    <property type="match status" value="1"/>
</dbReference>
<feature type="region of interest" description="Disordered" evidence="9">
    <location>
        <begin position="1"/>
        <end position="42"/>
    </location>
</feature>
<dbReference type="SUPFAM" id="SSF100895">
    <property type="entry name" value="Kazal-type serine protease inhibitors"/>
    <property type="match status" value="1"/>
</dbReference>
<dbReference type="CDD" id="cd17336">
    <property type="entry name" value="MFS_SLCO_OATP"/>
    <property type="match status" value="1"/>
</dbReference>
<name>A0AA36F0Q5_OCTVU</name>
<dbReference type="EMBL" id="OX597816">
    <property type="protein sequence ID" value="CAI9719285.1"/>
    <property type="molecule type" value="Genomic_DNA"/>
</dbReference>
<evidence type="ECO:0000256" key="9">
    <source>
        <dbReference type="SAM" id="MobiDB-lite"/>
    </source>
</evidence>
<dbReference type="InterPro" id="IPR002350">
    <property type="entry name" value="Kazal_dom"/>
</dbReference>
<evidence type="ECO:0000259" key="10">
    <source>
        <dbReference type="PROSITE" id="PS51465"/>
    </source>
</evidence>
<feature type="region of interest" description="Disordered" evidence="9">
    <location>
        <begin position="693"/>
        <end position="714"/>
    </location>
</feature>
<dbReference type="InterPro" id="IPR036259">
    <property type="entry name" value="MFS_trans_sf"/>
</dbReference>
<keyword evidence="12" id="KW-1185">Reference proteome</keyword>
<keyword evidence="7" id="KW-1015">Disulfide bond</keyword>
<comment type="caution">
    <text evidence="8">Lacks conserved residue(s) required for the propagation of feature annotation.</text>
</comment>
<keyword evidence="8" id="KW-0813">Transport</keyword>
<evidence type="ECO:0000256" key="4">
    <source>
        <dbReference type="ARBA" id="ARBA00022692"/>
    </source>
</evidence>
<dbReference type="Proteomes" id="UP001162480">
    <property type="component" value="Chromosome 3"/>
</dbReference>
<comment type="subcellular location">
    <subcellularLocation>
        <location evidence="1 8">Cell membrane</location>
        <topology evidence="1 8">Multi-pass membrane protein</topology>
    </subcellularLocation>
</comment>
<dbReference type="AlphaFoldDB" id="A0AA36F0Q5"/>
<proteinExistence type="inferred from homology"/>
<dbReference type="GO" id="GO:0015347">
    <property type="term" value="F:sodium-independent organic anion transmembrane transporter activity"/>
    <property type="evidence" value="ECO:0007669"/>
    <property type="project" value="TreeGrafter"/>
</dbReference>
<evidence type="ECO:0000256" key="7">
    <source>
        <dbReference type="ARBA" id="ARBA00023157"/>
    </source>
</evidence>
<evidence type="ECO:0000256" key="6">
    <source>
        <dbReference type="ARBA" id="ARBA00023136"/>
    </source>
</evidence>
<evidence type="ECO:0000256" key="1">
    <source>
        <dbReference type="ARBA" id="ARBA00004651"/>
    </source>
</evidence>
<dbReference type="InterPro" id="IPR036058">
    <property type="entry name" value="Kazal_dom_sf"/>
</dbReference>
<gene>
    <name evidence="11" type="ORF">OCTVUL_1B003396</name>
</gene>
<evidence type="ECO:0000256" key="5">
    <source>
        <dbReference type="ARBA" id="ARBA00022989"/>
    </source>
</evidence>
<feature type="transmembrane region" description="Helical" evidence="8">
    <location>
        <begin position="246"/>
        <end position="262"/>
    </location>
</feature>
<keyword evidence="8" id="KW-0406">Ion transport</keyword>
<reference evidence="11" key="1">
    <citation type="submission" date="2023-08" db="EMBL/GenBank/DDBJ databases">
        <authorList>
            <person name="Alioto T."/>
            <person name="Alioto T."/>
            <person name="Gomez Garrido J."/>
        </authorList>
    </citation>
    <scope>NUCLEOTIDE SEQUENCE</scope>
</reference>
<evidence type="ECO:0000313" key="12">
    <source>
        <dbReference type="Proteomes" id="UP001162480"/>
    </source>
</evidence>
<feature type="domain" description="Kazal-like" evidence="10">
    <location>
        <begin position="500"/>
        <end position="550"/>
    </location>
</feature>
<feature type="transmembrane region" description="Helical" evidence="8">
    <location>
        <begin position="665"/>
        <end position="684"/>
    </location>
</feature>
<dbReference type="GO" id="GO:0043252">
    <property type="term" value="P:sodium-independent organic anion transport"/>
    <property type="evidence" value="ECO:0007669"/>
    <property type="project" value="TreeGrafter"/>
</dbReference>